<organism evidence="1 2">
    <name type="scientific">Rotaria magnacalcarata</name>
    <dbReference type="NCBI Taxonomy" id="392030"/>
    <lineage>
        <taxon>Eukaryota</taxon>
        <taxon>Metazoa</taxon>
        <taxon>Spiralia</taxon>
        <taxon>Gnathifera</taxon>
        <taxon>Rotifera</taxon>
        <taxon>Eurotatoria</taxon>
        <taxon>Bdelloidea</taxon>
        <taxon>Philodinida</taxon>
        <taxon>Philodinidae</taxon>
        <taxon>Rotaria</taxon>
    </lineage>
</organism>
<dbReference type="Proteomes" id="UP000681720">
    <property type="component" value="Unassembled WGS sequence"/>
</dbReference>
<evidence type="ECO:0000313" key="2">
    <source>
        <dbReference type="Proteomes" id="UP000681720"/>
    </source>
</evidence>
<reference evidence="1" key="1">
    <citation type="submission" date="2021-02" db="EMBL/GenBank/DDBJ databases">
        <authorList>
            <person name="Nowell W R."/>
        </authorList>
    </citation>
    <scope>NUCLEOTIDE SEQUENCE</scope>
</reference>
<proteinExistence type="predicted"/>
<gene>
    <name evidence="1" type="ORF">GIL414_LOCUS31456</name>
</gene>
<accession>A0A8S2W875</accession>
<feature type="non-terminal residue" evidence="1">
    <location>
        <position position="1"/>
    </location>
</feature>
<dbReference type="AlphaFoldDB" id="A0A8S2W875"/>
<feature type="non-terminal residue" evidence="1">
    <location>
        <position position="91"/>
    </location>
</feature>
<dbReference type="EMBL" id="CAJOBJ010063656">
    <property type="protein sequence ID" value="CAF4429154.1"/>
    <property type="molecule type" value="Genomic_DNA"/>
</dbReference>
<name>A0A8S2W875_9BILA</name>
<comment type="caution">
    <text evidence="1">The sequence shown here is derived from an EMBL/GenBank/DDBJ whole genome shotgun (WGS) entry which is preliminary data.</text>
</comment>
<sequence>RFGGMLEQMLLVIDISEKKKKKNFYDLFKDPVFLVAPFLDGRFCLNWISSSSLLEQVQEELSSKIQQLVLEQCILIEQVNAPLGTTENDNP</sequence>
<protein>
    <submittedName>
        <fullName evidence="1">Uncharacterized protein</fullName>
    </submittedName>
</protein>
<evidence type="ECO:0000313" key="1">
    <source>
        <dbReference type="EMBL" id="CAF4429154.1"/>
    </source>
</evidence>